<dbReference type="Gene3D" id="2.160.20.10">
    <property type="entry name" value="Single-stranded right-handed beta-helix, Pectin lyase-like"/>
    <property type="match status" value="2"/>
</dbReference>
<dbReference type="GO" id="GO:0016829">
    <property type="term" value="F:lyase activity"/>
    <property type="evidence" value="ECO:0007669"/>
    <property type="project" value="UniProtKB-KW"/>
</dbReference>
<dbReference type="SUPFAM" id="SSF51126">
    <property type="entry name" value="Pectin lyase-like"/>
    <property type="match status" value="1"/>
</dbReference>
<organism evidence="1 2">
    <name type="scientific">Pseudomonas paraeruginosa</name>
    <dbReference type="NCBI Taxonomy" id="2994495"/>
    <lineage>
        <taxon>Bacteria</taxon>
        <taxon>Pseudomonadati</taxon>
        <taxon>Pseudomonadota</taxon>
        <taxon>Gammaproteobacteria</taxon>
        <taxon>Pseudomonadales</taxon>
        <taxon>Pseudomonadaceae</taxon>
        <taxon>Pseudomonas</taxon>
    </lineage>
</organism>
<dbReference type="InterPro" id="IPR012334">
    <property type="entry name" value="Pectin_lyas_fold"/>
</dbReference>
<gene>
    <name evidence="1" type="ORF">CSB93_4773</name>
</gene>
<dbReference type="EMBL" id="CP027169">
    <property type="protein sequence ID" value="AVK05837.1"/>
    <property type="molecule type" value="Genomic_DNA"/>
</dbReference>
<sequence>MTTYATGNPLGSKDPRDLYDNAESFDAAMNDRVNTTWNDRFGVSRPTMKGYEEQFNDWLDAQGFEPGFLEYVDGSPLTVDRPTQLIQRDGNLYSVKRPADFPVNLTGNWAADQDLLVAQADQSLRQDISNATDPYKGAALVGYRGRTIKSRLDDIINIKDAPYSVKGDNTTEDHNNLIACLDYAAAQGKAVLVPSGTYLFNNWIPLPDKLKLIFDPGAVWKLTANTNLGGFVCGGYTKDLMPRPFTDVEIYNIEVDCSDLPNENGINAINGENIKIYNPKVRNVKFSNVHQGGKAFQFEGAIVDGIHIYNPYIENCTIGINSHADPAGGVEIARNINYYDVVMRNVDVPFNSDGQFANPENGSVVNMYTYVHGVSLFNCGRLTYPGNSGPLGAGIVCGDRGFGLSISGLRLVNTTDYGAIGAVFRGTLFNMHARDFLINAPSVNNVVDLTPVGYGFPSTGSHSCTFDAKDIRVFSEIGLVVKGYTYSKLGLSRFEIEIDSTLGISGICDIEATSSNLGFLDLMLRNTGNFRTKMQALSALFANGNTVNLCMPEYSEREWTPNDASGEGLEFTGVSAYYVREGRRVTANLSITFPTTTSTMNAKIGGLPFASMNRPEAGGAIFSYKAASSLSSGIVRAKQNHLELYSASGIPIPNSAVSGQSLIISINYLT</sequence>
<proteinExistence type="predicted"/>
<keyword evidence="1" id="KW-0456">Lyase</keyword>
<reference evidence="1 2" key="1">
    <citation type="submission" date="2018-02" db="EMBL/GenBank/DDBJ databases">
        <title>FDA/CDC Antimicrobial Resistant Isolate Bank Genome Sequencing.</title>
        <authorList>
            <person name="Benahmed F.H."/>
            <person name="Lutgring J.D."/>
            <person name="Yoo B."/>
            <person name="Machado M."/>
            <person name="Brown A."/>
            <person name="McAllister G."/>
            <person name="Perry A."/>
            <person name="Halpin A.L."/>
            <person name="Vavikolanu K."/>
            <person name="Ott S."/>
            <person name="Zhao X."/>
            <person name="Tallon L.J."/>
            <person name="Sadzewicz L."/>
            <person name="Aluvathingal J."/>
            <person name="Nadendla S."/>
            <person name="Voskania-kordi A."/>
            <person name="Simonyan V."/>
            <person name="Patel J."/>
            <person name="Shawar R.M."/>
        </authorList>
    </citation>
    <scope>NUCLEOTIDE SEQUENCE [LARGE SCALE GENOMIC DNA]</scope>
    <source>
        <strain evidence="1 2">AR_0356</strain>
    </source>
</reference>
<keyword evidence="2" id="KW-1185">Reference proteome</keyword>
<dbReference type="RefSeq" id="WP_071537269.1">
    <property type="nucleotide sequence ID" value="NZ_CP027169.1"/>
</dbReference>
<accession>A0A2R3IW48</accession>
<evidence type="ECO:0000313" key="2">
    <source>
        <dbReference type="Proteomes" id="UP000238390"/>
    </source>
</evidence>
<protein>
    <submittedName>
        <fullName evidence="1">Pectate lyase superfamily protein</fullName>
    </submittedName>
</protein>
<dbReference type="InterPro" id="IPR011050">
    <property type="entry name" value="Pectin_lyase_fold/virulence"/>
</dbReference>
<dbReference type="AlphaFoldDB" id="A0A2R3IW48"/>
<evidence type="ECO:0000313" key="1">
    <source>
        <dbReference type="EMBL" id="AVK05837.1"/>
    </source>
</evidence>
<dbReference type="Proteomes" id="UP000238390">
    <property type="component" value="Chromosome"/>
</dbReference>
<name>A0A2R3IW48_9PSED</name>